<dbReference type="InterPro" id="IPR044613">
    <property type="entry name" value="Nep1/2-like"/>
</dbReference>
<dbReference type="GO" id="GO:0000338">
    <property type="term" value="P:protein deneddylation"/>
    <property type="evidence" value="ECO:0007669"/>
    <property type="project" value="TreeGrafter"/>
</dbReference>
<dbReference type="SUPFAM" id="SSF54001">
    <property type="entry name" value="Cysteine proteinases"/>
    <property type="match status" value="1"/>
</dbReference>
<reference evidence="6" key="1">
    <citation type="submission" date="2015-06" db="UniProtKB">
        <authorList>
            <consortium name="EnsemblPlants"/>
        </authorList>
    </citation>
    <scope>IDENTIFICATION</scope>
</reference>
<dbReference type="PROSITE" id="PS50600">
    <property type="entry name" value="ULP_PROTEASE"/>
    <property type="match status" value="1"/>
</dbReference>
<dbReference type="ExpressionAtlas" id="R7VZE4">
    <property type="expression patterns" value="baseline"/>
</dbReference>
<sequence>MVNDASNTQSNSMVLARDVQELQGPNFLSDTNINRFFRHLSNLVGGGASIQFVDVATTQLIAHCPFLSHERIDLTSLDIGLFAVNDNENHEAVGGTHWSLLVFDGTQQPPRFVHHDSSGGRNIEATNRLATSLRRLYPGMEEDVVQAPTPQQKNGWDYGVYVMAIARAIMCWWSEGAIDSWVDRLLTEVDSQLREDLVRLLMGEIEFDDLV</sequence>
<evidence type="ECO:0000256" key="4">
    <source>
        <dbReference type="ARBA" id="ARBA00022807"/>
    </source>
</evidence>
<comment type="similarity">
    <text evidence="1">Belongs to the peptidase C48 family.</text>
</comment>
<evidence type="ECO:0000256" key="1">
    <source>
        <dbReference type="ARBA" id="ARBA00005234"/>
    </source>
</evidence>
<proteinExistence type="inferred from homology"/>
<feature type="domain" description="Ubiquitin-like protease family profile" evidence="5">
    <location>
        <begin position="12"/>
        <end position="169"/>
    </location>
</feature>
<dbReference type="AlphaFoldDB" id="R7VZE4"/>
<dbReference type="GO" id="GO:0006508">
    <property type="term" value="P:proteolysis"/>
    <property type="evidence" value="ECO:0007669"/>
    <property type="project" value="UniProtKB-KW"/>
</dbReference>
<dbReference type="PANTHER" id="PTHR46468:SF1">
    <property type="entry name" value="SENTRIN-SPECIFIC PROTEASE 8"/>
    <property type="match status" value="1"/>
</dbReference>
<evidence type="ECO:0000313" key="6">
    <source>
        <dbReference type="EnsemblPlants" id="EMT00665"/>
    </source>
</evidence>
<evidence type="ECO:0000256" key="3">
    <source>
        <dbReference type="ARBA" id="ARBA00022801"/>
    </source>
</evidence>
<dbReference type="Gene3D" id="3.40.395.10">
    <property type="entry name" value="Adenoviral Proteinase, Chain A"/>
    <property type="match status" value="1"/>
</dbReference>
<dbReference type="InterPro" id="IPR003653">
    <property type="entry name" value="Peptidase_C48_C"/>
</dbReference>
<keyword evidence="2" id="KW-0645">Protease</keyword>
<protein>
    <submittedName>
        <fullName evidence="6">Sentrin-specific protease 8</fullName>
    </submittedName>
</protein>
<dbReference type="OMA" id="CYLNDQI"/>
<keyword evidence="3" id="KW-0378">Hydrolase</keyword>
<organism evidence="6">
    <name type="scientific">Aegilops tauschii</name>
    <name type="common">Tausch's goatgrass</name>
    <name type="synonym">Aegilops squarrosa</name>
    <dbReference type="NCBI Taxonomy" id="37682"/>
    <lineage>
        <taxon>Eukaryota</taxon>
        <taxon>Viridiplantae</taxon>
        <taxon>Streptophyta</taxon>
        <taxon>Embryophyta</taxon>
        <taxon>Tracheophyta</taxon>
        <taxon>Spermatophyta</taxon>
        <taxon>Magnoliopsida</taxon>
        <taxon>Liliopsida</taxon>
        <taxon>Poales</taxon>
        <taxon>Poaceae</taxon>
        <taxon>BOP clade</taxon>
        <taxon>Pooideae</taxon>
        <taxon>Triticodae</taxon>
        <taxon>Triticeae</taxon>
        <taxon>Triticinae</taxon>
        <taxon>Aegilops</taxon>
    </lineage>
</organism>
<dbReference type="GO" id="GO:0019784">
    <property type="term" value="F:deNEDDylase activity"/>
    <property type="evidence" value="ECO:0007669"/>
    <property type="project" value="InterPro"/>
</dbReference>
<dbReference type="GO" id="GO:0008234">
    <property type="term" value="F:cysteine-type peptidase activity"/>
    <property type="evidence" value="ECO:0007669"/>
    <property type="project" value="UniProtKB-KW"/>
</dbReference>
<name>R7VZE4_AEGTA</name>
<dbReference type="InterPro" id="IPR038765">
    <property type="entry name" value="Papain-like_cys_pep_sf"/>
</dbReference>
<keyword evidence="4" id="KW-0788">Thiol protease</keyword>
<dbReference type="PANTHER" id="PTHR46468">
    <property type="entry name" value="SENTRIN-SPECIFIC PROTEASE 8"/>
    <property type="match status" value="1"/>
</dbReference>
<dbReference type="EnsemblPlants" id="EMT00665">
    <property type="protein sequence ID" value="EMT00665"/>
    <property type="gene ID" value="F775_19282"/>
</dbReference>
<accession>R7VZE4</accession>
<evidence type="ECO:0000259" key="5">
    <source>
        <dbReference type="PROSITE" id="PS50600"/>
    </source>
</evidence>
<evidence type="ECO:0000256" key="2">
    <source>
        <dbReference type="ARBA" id="ARBA00022670"/>
    </source>
</evidence>